<gene>
    <name evidence="2" type="ORF">GALL_112210</name>
</gene>
<protein>
    <recommendedName>
        <fullName evidence="1">DUF7931 domain-containing protein</fullName>
    </recommendedName>
</protein>
<proteinExistence type="predicted"/>
<sequence>MNDDSTLPQNKIIASEQLYSKAVSLILASAQRELLIFDQDLSRGDFCSLYNSNLLQQFFTKTPTSHLTIILQDTNFVKEKCPRLINLLSIFGHKMSIYETNLSAKHIKDCFVIADAQHYINRIHINQARFKYGLSDTENIGIFKLRFQELLGMTKDMITITKLGL</sequence>
<feature type="domain" description="DUF7931" evidence="1">
    <location>
        <begin position="21"/>
        <end position="134"/>
    </location>
</feature>
<accession>A0A1J5T363</accession>
<evidence type="ECO:0000313" key="2">
    <source>
        <dbReference type="EMBL" id="OIR06614.1"/>
    </source>
</evidence>
<name>A0A1J5T363_9ZZZZ</name>
<dbReference type="InterPro" id="IPR057691">
    <property type="entry name" value="DUF7931"/>
</dbReference>
<dbReference type="AlphaFoldDB" id="A0A1J5T363"/>
<comment type="caution">
    <text evidence="2">The sequence shown here is derived from an EMBL/GenBank/DDBJ whole genome shotgun (WGS) entry which is preliminary data.</text>
</comment>
<dbReference type="Pfam" id="PF25559">
    <property type="entry name" value="DUF7931"/>
    <property type="match status" value="1"/>
</dbReference>
<reference evidence="2" key="1">
    <citation type="submission" date="2016-10" db="EMBL/GenBank/DDBJ databases">
        <title>Sequence of Gallionella enrichment culture.</title>
        <authorList>
            <person name="Poehlein A."/>
            <person name="Muehling M."/>
            <person name="Daniel R."/>
        </authorList>
    </citation>
    <scope>NUCLEOTIDE SEQUENCE</scope>
</reference>
<dbReference type="EMBL" id="MLJW01000042">
    <property type="protein sequence ID" value="OIR06614.1"/>
    <property type="molecule type" value="Genomic_DNA"/>
</dbReference>
<organism evidence="2">
    <name type="scientific">mine drainage metagenome</name>
    <dbReference type="NCBI Taxonomy" id="410659"/>
    <lineage>
        <taxon>unclassified sequences</taxon>
        <taxon>metagenomes</taxon>
        <taxon>ecological metagenomes</taxon>
    </lineage>
</organism>
<evidence type="ECO:0000259" key="1">
    <source>
        <dbReference type="Pfam" id="PF25559"/>
    </source>
</evidence>